<reference evidence="2 3" key="1">
    <citation type="journal article" date="2018" name="Mol. Plant">
        <title>The genome of Artemisia annua provides insight into the evolution of Asteraceae family and artemisinin biosynthesis.</title>
        <authorList>
            <person name="Shen Q."/>
            <person name="Zhang L."/>
            <person name="Liao Z."/>
            <person name="Wang S."/>
            <person name="Yan T."/>
            <person name="Shi P."/>
            <person name="Liu M."/>
            <person name="Fu X."/>
            <person name="Pan Q."/>
            <person name="Wang Y."/>
            <person name="Lv Z."/>
            <person name="Lu X."/>
            <person name="Zhang F."/>
            <person name="Jiang W."/>
            <person name="Ma Y."/>
            <person name="Chen M."/>
            <person name="Hao X."/>
            <person name="Li L."/>
            <person name="Tang Y."/>
            <person name="Lv G."/>
            <person name="Zhou Y."/>
            <person name="Sun X."/>
            <person name="Brodelius P.E."/>
            <person name="Rose J.K.C."/>
            <person name="Tang K."/>
        </authorList>
    </citation>
    <scope>NUCLEOTIDE SEQUENCE [LARGE SCALE GENOMIC DNA]</scope>
    <source>
        <strain evidence="3">cv. Huhao1</strain>
        <tissue evidence="2">Leaf</tissue>
    </source>
</reference>
<keyword evidence="1" id="KW-1133">Transmembrane helix</keyword>
<dbReference type="Pfam" id="PF03140">
    <property type="entry name" value="DUF247"/>
    <property type="match status" value="1"/>
</dbReference>
<comment type="caution">
    <text evidence="2">The sequence shown here is derived from an EMBL/GenBank/DDBJ whole genome shotgun (WGS) entry which is preliminary data.</text>
</comment>
<sequence>MPTLVIDNDTELILRNFIAYEQSFPQGHYYFTSYAHAIDMLIDTQEDVAKLVESKVLLNMLVSNQEAADMINKICESMFVTNFYYTDEFKQMDNYYNRFLPKNKRICFSNPWNAISTLAAVILFFLTVVQTYYTIKGK</sequence>
<gene>
    <name evidence="2" type="ORF">CTI12_AA592620</name>
</gene>
<dbReference type="PANTHER" id="PTHR31170">
    <property type="entry name" value="BNAC04G53230D PROTEIN"/>
    <property type="match status" value="1"/>
</dbReference>
<keyword evidence="3" id="KW-1185">Reference proteome</keyword>
<evidence type="ECO:0000256" key="1">
    <source>
        <dbReference type="SAM" id="Phobius"/>
    </source>
</evidence>
<evidence type="ECO:0000313" key="2">
    <source>
        <dbReference type="EMBL" id="PWA36253.1"/>
    </source>
</evidence>
<organism evidence="2 3">
    <name type="scientific">Artemisia annua</name>
    <name type="common">Sweet wormwood</name>
    <dbReference type="NCBI Taxonomy" id="35608"/>
    <lineage>
        <taxon>Eukaryota</taxon>
        <taxon>Viridiplantae</taxon>
        <taxon>Streptophyta</taxon>
        <taxon>Embryophyta</taxon>
        <taxon>Tracheophyta</taxon>
        <taxon>Spermatophyta</taxon>
        <taxon>Magnoliopsida</taxon>
        <taxon>eudicotyledons</taxon>
        <taxon>Gunneridae</taxon>
        <taxon>Pentapetalae</taxon>
        <taxon>asterids</taxon>
        <taxon>campanulids</taxon>
        <taxon>Asterales</taxon>
        <taxon>Asteraceae</taxon>
        <taxon>Asteroideae</taxon>
        <taxon>Anthemideae</taxon>
        <taxon>Artemisiinae</taxon>
        <taxon>Artemisia</taxon>
    </lineage>
</organism>
<proteinExistence type="predicted"/>
<name>A0A2U1KHX5_ARTAN</name>
<keyword evidence="1" id="KW-0472">Membrane</keyword>
<dbReference type="Proteomes" id="UP000245207">
    <property type="component" value="Unassembled WGS sequence"/>
</dbReference>
<protein>
    <submittedName>
        <fullName evidence="2">Uncharacterized protein</fullName>
    </submittedName>
</protein>
<dbReference type="OrthoDB" id="591587at2759"/>
<evidence type="ECO:0000313" key="3">
    <source>
        <dbReference type="Proteomes" id="UP000245207"/>
    </source>
</evidence>
<accession>A0A2U1KHX5</accession>
<feature type="transmembrane region" description="Helical" evidence="1">
    <location>
        <begin position="112"/>
        <end position="135"/>
    </location>
</feature>
<dbReference type="PANTHER" id="PTHR31170:SF25">
    <property type="entry name" value="BNAA09G04570D PROTEIN"/>
    <property type="match status" value="1"/>
</dbReference>
<dbReference type="STRING" id="35608.A0A2U1KHX5"/>
<dbReference type="AlphaFoldDB" id="A0A2U1KHX5"/>
<keyword evidence="1" id="KW-0812">Transmembrane</keyword>
<dbReference type="InterPro" id="IPR004158">
    <property type="entry name" value="DUF247_pln"/>
</dbReference>
<dbReference type="EMBL" id="PKPP01018505">
    <property type="protein sequence ID" value="PWA36253.1"/>
    <property type="molecule type" value="Genomic_DNA"/>
</dbReference>